<reference evidence="4" key="1">
    <citation type="submission" date="2016-06" db="UniProtKB">
        <authorList>
            <consortium name="WormBaseParasite"/>
        </authorList>
    </citation>
    <scope>IDENTIFICATION</scope>
</reference>
<dbReference type="AlphaFoldDB" id="A0A183IF76"/>
<dbReference type="WBParaSite" id="SBAD_0000237601-mRNA-1">
    <property type="protein sequence ID" value="SBAD_0000237601-mRNA-1"/>
    <property type="gene ID" value="SBAD_0000237601"/>
</dbReference>
<dbReference type="Proteomes" id="UP000270296">
    <property type="component" value="Unassembled WGS sequence"/>
</dbReference>
<protein>
    <submittedName>
        <fullName evidence="2 4">Uncharacterized protein</fullName>
    </submittedName>
</protein>
<reference evidence="2 3" key="2">
    <citation type="submission" date="2018-11" db="EMBL/GenBank/DDBJ databases">
        <authorList>
            <consortium name="Pathogen Informatics"/>
        </authorList>
    </citation>
    <scope>NUCLEOTIDE SEQUENCE [LARGE SCALE GENOMIC DNA]</scope>
</reference>
<evidence type="ECO:0000313" key="4">
    <source>
        <dbReference type="WBParaSite" id="SBAD_0000237601-mRNA-1"/>
    </source>
</evidence>
<evidence type="ECO:0000313" key="2">
    <source>
        <dbReference type="EMBL" id="VDO97075.1"/>
    </source>
</evidence>
<accession>A0A183IF76</accession>
<feature type="region of interest" description="Disordered" evidence="1">
    <location>
        <begin position="1"/>
        <end position="30"/>
    </location>
</feature>
<sequence length="74" mass="9105">MKIDKMKRYQSGKESLPVMNGGRQRDVDKEKAPWERHYHWELTVRKWNVFTQREKSRNTLMRPQGNNSRQLDFR</sequence>
<proteinExistence type="predicted"/>
<name>A0A183IF76_9BILA</name>
<feature type="region of interest" description="Disordered" evidence="1">
    <location>
        <begin position="54"/>
        <end position="74"/>
    </location>
</feature>
<dbReference type="EMBL" id="UZAM01007153">
    <property type="protein sequence ID" value="VDO97075.1"/>
    <property type="molecule type" value="Genomic_DNA"/>
</dbReference>
<evidence type="ECO:0000256" key="1">
    <source>
        <dbReference type="SAM" id="MobiDB-lite"/>
    </source>
</evidence>
<organism evidence="4">
    <name type="scientific">Soboliphyme baturini</name>
    <dbReference type="NCBI Taxonomy" id="241478"/>
    <lineage>
        <taxon>Eukaryota</taxon>
        <taxon>Metazoa</taxon>
        <taxon>Ecdysozoa</taxon>
        <taxon>Nematoda</taxon>
        <taxon>Enoplea</taxon>
        <taxon>Dorylaimia</taxon>
        <taxon>Dioctophymatida</taxon>
        <taxon>Dioctophymatoidea</taxon>
        <taxon>Soboliphymatidae</taxon>
        <taxon>Soboliphyme</taxon>
    </lineage>
</organism>
<feature type="compositionally biased region" description="Polar residues" evidence="1">
    <location>
        <begin position="58"/>
        <end position="74"/>
    </location>
</feature>
<keyword evidence="3" id="KW-1185">Reference proteome</keyword>
<evidence type="ECO:0000313" key="3">
    <source>
        <dbReference type="Proteomes" id="UP000270296"/>
    </source>
</evidence>
<gene>
    <name evidence="2" type="ORF">SBAD_LOCUS2270</name>
</gene>